<reference evidence="2 3" key="1">
    <citation type="journal article" date="2013" name="Curr. Biol.">
        <title>The Genome of the Foraminiferan Reticulomyxa filosa.</title>
        <authorList>
            <person name="Glockner G."/>
            <person name="Hulsmann N."/>
            <person name="Schleicher M."/>
            <person name="Noegel A.A."/>
            <person name="Eichinger L."/>
            <person name="Gallinger C."/>
            <person name="Pawlowski J."/>
            <person name="Sierra R."/>
            <person name="Euteneuer U."/>
            <person name="Pillet L."/>
            <person name="Moustafa A."/>
            <person name="Platzer M."/>
            <person name="Groth M."/>
            <person name="Szafranski K."/>
            <person name="Schliwa M."/>
        </authorList>
    </citation>
    <scope>NUCLEOTIDE SEQUENCE [LARGE SCALE GENOMIC DNA]</scope>
</reference>
<evidence type="ECO:0000313" key="3">
    <source>
        <dbReference type="Proteomes" id="UP000023152"/>
    </source>
</evidence>
<evidence type="ECO:0000256" key="1">
    <source>
        <dbReference type="SAM" id="MobiDB-lite"/>
    </source>
</evidence>
<organism evidence="2 3">
    <name type="scientific">Reticulomyxa filosa</name>
    <dbReference type="NCBI Taxonomy" id="46433"/>
    <lineage>
        <taxon>Eukaryota</taxon>
        <taxon>Sar</taxon>
        <taxon>Rhizaria</taxon>
        <taxon>Retaria</taxon>
        <taxon>Foraminifera</taxon>
        <taxon>Monothalamids</taxon>
        <taxon>Reticulomyxidae</taxon>
        <taxon>Reticulomyxa</taxon>
    </lineage>
</organism>
<dbReference type="Proteomes" id="UP000023152">
    <property type="component" value="Unassembled WGS sequence"/>
</dbReference>
<accession>X6MUS3</accession>
<dbReference type="AlphaFoldDB" id="X6MUS3"/>
<protein>
    <submittedName>
        <fullName evidence="2">Uncharacterized protein</fullName>
    </submittedName>
</protein>
<name>X6MUS3_RETFI</name>
<evidence type="ECO:0000313" key="2">
    <source>
        <dbReference type="EMBL" id="ETO16850.1"/>
    </source>
</evidence>
<feature type="region of interest" description="Disordered" evidence="1">
    <location>
        <begin position="219"/>
        <end position="238"/>
    </location>
</feature>
<proteinExistence type="predicted"/>
<sequence>MELVLDVTQSCFFNFTKKENKLIQKEKYNVRVSDTLIIQKDTRLANGSTFSPKILDTIIQPFMHFNILIFIVQIMFNQIKNANVKYFCFFKKVMSQPLFFLKKLNLKNFINLNNMAKQTKSKTEQSRQITTHYQVLKELPTTIRNSQCVLHKHELFICGVLIEELVILIIYSKTNSMKLVDSNSNNDKDNNQITLLSFGGNKDKHTLVMKYVSVWSDDNNNDEYQNENETNKSKKFNK</sequence>
<comment type="caution">
    <text evidence="2">The sequence shown here is derived from an EMBL/GenBank/DDBJ whole genome shotgun (WGS) entry which is preliminary data.</text>
</comment>
<gene>
    <name evidence="2" type="ORF">RFI_20488</name>
</gene>
<keyword evidence="3" id="KW-1185">Reference proteome</keyword>
<dbReference type="EMBL" id="ASPP01017761">
    <property type="protein sequence ID" value="ETO16850.1"/>
    <property type="molecule type" value="Genomic_DNA"/>
</dbReference>